<reference evidence="2" key="1">
    <citation type="journal article" date="2019" name="Int. J. Syst. Evol. Microbiol.">
        <title>The Global Catalogue of Microorganisms (GCM) 10K type strain sequencing project: providing services to taxonomists for standard genome sequencing and annotation.</title>
        <authorList>
            <consortium name="The Broad Institute Genomics Platform"/>
            <consortium name="The Broad Institute Genome Sequencing Center for Infectious Disease"/>
            <person name="Wu L."/>
            <person name="Ma J."/>
        </authorList>
    </citation>
    <scope>NUCLEOTIDE SEQUENCE [LARGE SCALE GENOMIC DNA]</scope>
    <source>
        <strain evidence="2">CCUG 62953</strain>
    </source>
</reference>
<evidence type="ECO:0000313" key="2">
    <source>
        <dbReference type="Proteomes" id="UP001597135"/>
    </source>
</evidence>
<dbReference type="Proteomes" id="UP001597135">
    <property type="component" value="Unassembled WGS sequence"/>
</dbReference>
<evidence type="ECO:0000313" key="1">
    <source>
        <dbReference type="EMBL" id="MFD1341088.1"/>
    </source>
</evidence>
<dbReference type="EMBL" id="JBHTMU010000001">
    <property type="protein sequence ID" value="MFD1341088.1"/>
    <property type="molecule type" value="Genomic_DNA"/>
</dbReference>
<evidence type="ECO:0008006" key="3">
    <source>
        <dbReference type="Google" id="ProtNLM"/>
    </source>
</evidence>
<proteinExistence type="predicted"/>
<gene>
    <name evidence="1" type="ORF">ACFQ4E_01490</name>
</gene>
<protein>
    <recommendedName>
        <fullName evidence="3">MaoC like domain protein</fullName>
    </recommendedName>
</protein>
<dbReference type="Gene3D" id="3.10.129.10">
    <property type="entry name" value="Hotdog Thioesterase"/>
    <property type="match status" value="1"/>
</dbReference>
<name>A0ABW3ZEC7_9RHOB</name>
<keyword evidence="2" id="KW-1185">Reference proteome</keyword>
<organism evidence="1 2">
    <name type="scientific">Litorisediminicola beolgyonensis</name>
    <dbReference type="NCBI Taxonomy" id="1173614"/>
    <lineage>
        <taxon>Bacteria</taxon>
        <taxon>Pseudomonadati</taxon>
        <taxon>Pseudomonadota</taxon>
        <taxon>Alphaproteobacteria</taxon>
        <taxon>Rhodobacterales</taxon>
        <taxon>Paracoccaceae</taxon>
        <taxon>Litorisediminicola</taxon>
    </lineage>
</organism>
<sequence length="291" mass="31514">MLGAMDVIETFDHEDGEGQPAVSERAGVHMAHFRLSMTQLNGKGLSIGWFMREAADRHWWALADGVGLTPARLRDSEGRRVIPAVLEVRVSGQFQSFNEDDEAVLRLCDIPSAANGWRSLSTLDAGAGATARVEIATDFLRRKARSNLELEPTEPVLPDAEAGPAAARTRELRQEGRALRLDAIEKAPHHSVPVCPETHLNGVGLMCFAAMGEGLAQAERKALAGPLGTLPLTSRAQSHFANVDAGDWLDFTSEVDPVTATADPSLRVRTWARRRSDGRVVAASTSCWGVY</sequence>
<accession>A0ABW3ZEC7</accession>
<dbReference type="RefSeq" id="WP_386801143.1">
    <property type="nucleotide sequence ID" value="NZ_JBHTMU010000001.1"/>
</dbReference>
<comment type="caution">
    <text evidence="1">The sequence shown here is derived from an EMBL/GenBank/DDBJ whole genome shotgun (WGS) entry which is preliminary data.</text>
</comment>